<protein>
    <recommendedName>
        <fullName evidence="1">Tip attachment protein J HDII-ins2 domain-containing protein</fullName>
    </recommendedName>
</protein>
<name>A0A378PY69_MORBO</name>
<dbReference type="Proteomes" id="UP000254133">
    <property type="component" value="Unassembled WGS sequence"/>
</dbReference>
<dbReference type="AlphaFoldDB" id="A0A378PY69"/>
<dbReference type="PANTHER" id="PTHR36251">
    <property type="entry name" value="FELS-1 PROPHAGE HOST SPECIFICITY PROTEIN-RELATED"/>
    <property type="match status" value="1"/>
</dbReference>
<dbReference type="PANTHER" id="PTHR36251:SF2">
    <property type="entry name" value="GIFSY-2 PROPHAGE HOST SPECIFICITY PROTEIN J, PHAGE LAMBDA"/>
    <property type="match status" value="1"/>
</dbReference>
<evidence type="ECO:0000259" key="1">
    <source>
        <dbReference type="Pfam" id="PF24801"/>
    </source>
</evidence>
<dbReference type="InterPro" id="IPR055385">
    <property type="entry name" value="GpJ_HDII-ins2"/>
</dbReference>
<evidence type="ECO:0000313" key="3">
    <source>
        <dbReference type="Proteomes" id="UP000254133"/>
    </source>
</evidence>
<proteinExistence type="predicted"/>
<gene>
    <name evidence="2" type="ORF">NCTC9426_02068</name>
</gene>
<accession>A0A378PY69</accession>
<organism evidence="2 3">
    <name type="scientific">Moraxella bovis</name>
    <dbReference type="NCBI Taxonomy" id="476"/>
    <lineage>
        <taxon>Bacteria</taxon>
        <taxon>Pseudomonadati</taxon>
        <taxon>Pseudomonadota</taxon>
        <taxon>Gammaproteobacteria</taxon>
        <taxon>Moraxellales</taxon>
        <taxon>Moraxellaceae</taxon>
        <taxon>Moraxella</taxon>
    </lineage>
</organism>
<dbReference type="EMBL" id="UGPZ01000003">
    <property type="protein sequence ID" value="STY93345.1"/>
    <property type="molecule type" value="Genomic_DNA"/>
</dbReference>
<reference evidence="2 3" key="1">
    <citation type="submission" date="2018-06" db="EMBL/GenBank/DDBJ databases">
        <authorList>
            <consortium name="Pathogen Informatics"/>
            <person name="Doyle S."/>
        </authorList>
    </citation>
    <scope>NUCLEOTIDE SEQUENCE [LARGE SCALE GENOMIC DNA]</scope>
    <source>
        <strain evidence="2 3">NCTC9426</strain>
    </source>
</reference>
<sequence>MQIYGSKKGQGKQKQPVIAPDSAHSKTFISIMYGLGEGEIAGLANGYKSVYLEDTPLQNDNGEFNFPNVKVDFRTGTNNQEYIDGFPDVASETAVNVELKHGTPFVKAFNNLDLDALRVRLKWGALRSQNLENGDVSGVKIDYAIDVKTDNGGWVEALNTSINAKTSDAYERSHRIDLPKARIGWQLRVRRITPNSTSDFVSDKMYVSAITEVIDLKLRYPNTALLGLRYDAESFSNIAKMSARCKGLIIKVPTNYDTVTRTYTGMWDGQFKMAYSNNPAWVYYDLCTAERYGLGGRLTGSMIDKWSLYRLAQYCDEMVDDGMGGTEPRFTVNVYIQSLS</sequence>
<dbReference type="Pfam" id="PF24801">
    <property type="entry name" value="FNIII-A_GpJ"/>
    <property type="match status" value="1"/>
</dbReference>
<dbReference type="InterPro" id="IPR053171">
    <property type="entry name" value="Viral_Tip_Attach_Protein"/>
</dbReference>
<evidence type="ECO:0000313" key="2">
    <source>
        <dbReference type="EMBL" id="STY93345.1"/>
    </source>
</evidence>
<feature type="domain" description="Tip attachment protein J HDII-ins2" evidence="1">
    <location>
        <begin position="89"/>
        <end position="215"/>
    </location>
</feature>